<keyword evidence="1" id="KW-0812">Transmembrane</keyword>
<dbReference type="EMBL" id="DS550339">
    <property type="protein sequence ID" value="EDR23361.1"/>
    <property type="molecule type" value="Genomic_DNA"/>
</dbReference>
<feature type="transmembrane region" description="Helical" evidence="1">
    <location>
        <begin position="132"/>
        <end position="152"/>
    </location>
</feature>
<dbReference type="KEGG" id="edi:EDI_268250"/>
<proteinExistence type="predicted"/>
<accession>B0EQ34</accession>
<dbReference type="GeneID" id="5885396"/>
<evidence type="ECO:0000313" key="3">
    <source>
        <dbReference type="Proteomes" id="UP000008076"/>
    </source>
</evidence>
<sequence length="154" mass="18297">MITLHYNYERTKRRAEMAYLKEHYPQNIFQFHKIDIKFQTIKKNKTRYNLKQIAEKEEPHGILRTFAICLIPFYEVYRGCSCWCNILATKLSSKSSEDDNRIHQLTYHVYKTKELIEKYGNEIKTGKICGIYIEKILMGIVVILQIVILVCIKS</sequence>
<organism evidence="3">
    <name type="scientific">Entamoeba dispar (strain ATCC PRA-260 / SAW760)</name>
    <dbReference type="NCBI Taxonomy" id="370354"/>
    <lineage>
        <taxon>Eukaryota</taxon>
        <taxon>Amoebozoa</taxon>
        <taxon>Evosea</taxon>
        <taxon>Archamoebae</taxon>
        <taxon>Mastigamoebida</taxon>
        <taxon>Entamoebidae</taxon>
        <taxon>Entamoeba</taxon>
    </lineage>
</organism>
<evidence type="ECO:0000313" key="2">
    <source>
        <dbReference type="EMBL" id="EDR23361.1"/>
    </source>
</evidence>
<keyword evidence="1" id="KW-0472">Membrane</keyword>
<keyword evidence="1" id="KW-1133">Transmembrane helix</keyword>
<reference evidence="3" key="1">
    <citation type="submission" date="2007-12" db="EMBL/GenBank/DDBJ databases">
        <title>Annotation of Entamoeba dispar SAW760.</title>
        <authorList>
            <person name="Lorenzi H."/>
            <person name="Inman J."/>
            <person name="Schobel S."/>
            <person name="Amedeo P."/>
            <person name="Caler E."/>
        </authorList>
    </citation>
    <scope>NUCLEOTIDE SEQUENCE [LARGE SCALE GENOMIC DNA]</scope>
    <source>
        <strain evidence="3">ATCC PRA-260 / SAW760</strain>
    </source>
</reference>
<dbReference type="VEuPathDB" id="AmoebaDB:EDI_268250"/>
<gene>
    <name evidence="2" type="ORF">EDI_268250</name>
</gene>
<dbReference type="AlphaFoldDB" id="B0EQ34"/>
<dbReference type="RefSeq" id="XP_001740234.1">
    <property type="nucleotide sequence ID" value="XM_001740182.1"/>
</dbReference>
<protein>
    <submittedName>
        <fullName evidence="2">Uncharacterized protein</fullName>
    </submittedName>
</protein>
<keyword evidence="3" id="KW-1185">Reference proteome</keyword>
<dbReference type="Proteomes" id="UP000008076">
    <property type="component" value="Unassembled WGS sequence"/>
</dbReference>
<evidence type="ECO:0000256" key="1">
    <source>
        <dbReference type="SAM" id="Phobius"/>
    </source>
</evidence>
<name>B0EQ34_ENTDS</name>